<evidence type="ECO:0000256" key="5">
    <source>
        <dbReference type="ARBA" id="ARBA00022989"/>
    </source>
</evidence>
<comment type="caution">
    <text evidence="11">The sequence shown here is derived from an EMBL/GenBank/DDBJ whole genome shotgun (WGS) entry which is preliminary data.</text>
</comment>
<dbReference type="Pfam" id="PF18916">
    <property type="entry name" value="Lycopene_cyc"/>
    <property type="match status" value="1"/>
</dbReference>
<gene>
    <name evidence="11" type="ORF">CYJ40_04115</name>
</gene>
<dbReference type="GO" id="GO:0016020">
    <property type="term" value="C:membrane"/>
    <property type="evidence" value="ECO:0007669"/>
    <property type="project" value="UniProtKB-SubCell"/>
</dbReference>
<dbReference type="EMBL" id="PKGO01000003">
    <property type="protein sequence ID" value="PKY70757.1"/>
    <property type="molecule type" value="Genomic_DNA"/>
</dbReference>
<feature type="transmembrane region" description="Helical" evidence="9">
    <location>
        <begin position="74"/>
        <end position="92"/>
    </location>
</feature>
<feature type="transmembrane region" description="Helical" evidence="9">
    <location>
        <begin position="30"/>
        <end position="54"/>
    </location>
</feature>
<dbReference type="Proteomes" id="UP000242755">
    <property type="component" value="Unassembled WGS sequence"/>
</dbReference>
<dbReference type="GO" id="GO:0016872">
    <property type="term" value="F:intramolecular lyase activity"/>
    <property type="evidence" value="ECO:0007669"/>
    <property type="project" value="InterPro"/>
</dbReference>
<keyword evidence="6 9" id="KW-0472">Membrane</keyword>
<comment type="subcellular location">
    <subcellularLocation>
        <location evidence="1">Membrane</location>
        <topology evidence="1">Multi-pass membrane protein</topology>
    </subcellularLocation>
</comment>
<proteinExistence type="predicted"/>
<sequence>MTYTLLNACFLIPAALLAWSTRKRIPTGPWLLTAAVLIALTIIFDNIMIGVGLFYYSPETSSGITIGLMPIEDLSYTVFAVLVLPALWAHLLQPRTDRAARGGGGERHLGSGGDRRLGSGGDEQC</sequence>
<evidence type="ECO:0000313" key="12">
    <source>
        <dbReference type="Proteomes" id="UP000242755"/>
    </source>
</evidence>
<dbReference type="GO" id="GO:0045436">
    <property type="term" value="F:lycopene beta cyclase activity"/>
    <property type="evidence" value="ECO:0007669"/>
    <property type="project" value="UniProtKB-ARBA"/>
</dbReference>
<evidence type="ECO:0000313" key="11">
    <source>
        <dbReference type="EMBL" id="PKY70757.1"/>
    </source>
</evidence>
<reference evidence="11 12" key="1">
    <citation type="submission" date="2017-12" db="EMBL/GenBank/DDBJ databases">
        <title>Phylogenetic diversity of female urinary microbiome.</title>
        <authorList>
            <person name="Thomas-White K."/>
            <person name="Wolfe A.J."/>
        </authorList>
    </citation>
    <scope>NUCLEOTIDE SEQUENCE [LARGE SCALE GENOMIC DNA]</scope>
    <source>
        <strain evidence="11 12">UMB0426</strain>
    </source>
</reference>
<evidence type="ECO:0000256" key="7">
    <source>
        <dbReference type="ARBA" id="ARBA00023235"/>
    </source>
</evidence>
<keyword evidence="7" id="KW-0413">Isomerase</keyword>
<dbReference type="AlphaFoldDB" id="A0A2I1II00"/>
<dbReference type="RefSeq" id="WP_101672137.1">
    <property type="nucleotide sequence ID" value="NZ_PKGO01000003.1"/>
</dbReference>
<evidence type="ECO:0000256" key="4">
    <source>
        <dbReference type="ARBA" id="ARBA00022746"/>
    </source>
</evidence>
<dbReference type="STRING" id="1176165.GCA_001584405_01383"/>
<keyword evidence="4" id="KW-0125">Carotenoid biosynthesis</keyword>
<name>A0A2I1II00_9MICO</name>
<evidence type="ECO:0000256" key="9">
    <source>
        <dbReference type="SAM" id="Phobius"/>
    </source>
</evidence>
<dbReference type="NCBIfam" id="TIGR03462">
    <property type="entry name" value="CarR_dom_SF"/>
    <property type="match status" value="1"/>
</dbReference>
<evidence type="ECO:0000256" key="6">
    <source>
        <dbReference type="ARBA" id="ARBA00023136"/>
    </source>
</evidence>
<dbReference type="GO" id="GO:0016117">
    <property type="term" value="P:carotenoid biosynthetic process"/>
    <property type="evidence" value="ECO:0007669"/>
    <property type="project" value="UniProtKB-KW"/>
</dbReference>
<protein>
    <submittedName>
        <fullName evidence="11">Lycopene cyclase domain-containing protein</fullName>
    </submittedName>
</protein>
<feature type="domain" description="Lycopene cyclase" evidence="10">
    <location>
        <begin position="2"/>
        <end position="87"/>
    </location>
</feature>
<feature type="region of interest" description="Disordered" evidence="8">
    <location>
        <begin position="97"/>
        <end position="125"/>
    </location>
</feature>
<accession>A0A2I1II00</accession>
<evidence type="ECO:0000256" key="8">
    <source>
        <dbReference type="SAM" id="MobiDB-lite"/>
    </source>
</evidence>
<evidence type="ECO:0000256" key="3">
    <source>
        <dbReference type="ARBA" id="ARBA00022692"/>
    </source>
</evidence>
<evidence type="ECO:0000259" key="10">
    <source>
        <dbReference type="Pfam" id="PF18916"/>
    </source>
</evidence>
<evidence type="ECO:0000256" key="1">
    <source>
        <dbReference type="ARBA" id="ARBA00004141"/>
    </source>
</evidence>
<comment type="pathway">
    <text evidence="2">Carotenoid biosynthesis.</text>
</comment>
<organism evidence="11 12">
    <name type="scientific">Brevibacterium ravenspurgense</name>
    <dbReference type="NCBI Taxonomy" id="479117"/>
    <lineage>
        <taxon>Bacteria</taxon>
        <taxon>Bacillati</taxon>
        <taxon>Actinomycetota</taxon>
        <taxon>Actinomycetes</taxon>
        <taxon>Micrococcales</taxon>
        <taxon>Brevibacteriaceae</taxon>
        <taxon>Brevibacterium</taxon>
    </lineage>
</organism>
<feature type="compositionally biased region" description="Basic and acidic residues" evidence="8">
    <location>
        <begin position="97"/>
        <end position="117"/>
    </location>
</feature>
<evidence type="ECO:0000256" key="2">
    <source>
        <dbReference type="ARBA" id="ARBA00004829"/>
    </source>
</evidence>
<dbReference type="InterPro" id="IPR017825">
    <property type="entry name" value="Lycopene_cyclase_dom"/>
</dbReference>
<keyword evidence="5 9" id="KW-1133">Transmembrane helix</keyword>
<keyword evidence="3 9" id="KW-0812">Transmembrane</keyword>